<gene>
    <name evidence="1" type="ORF">B4N89_27350</name>
</gene>
<dbReference type="InterPro" id="IPR012337">
    <property type="entry name" value="RNaseH-like_sf"/>
</dbReference>
<dbReference type="Gene3D" id="3.30.420.10">
    <property type="entry name" value="Ribonuclease H-like superfamily/Ribonuclease H"/>
    <property type="match status" value="1"/>
</dbReference>
<proteinExistence type="predicted"/>
<reference evidence="1 2" key="1">
    <citation type="submission" date="2017-03" db="EMBL/GenBank/DDBJ databases">
        <title>Draft genome sequence of Streptomyces scabrisporus NF3, endophyte isolated from Amphipterygium adstringens.</title>
        <authorList>
            <person name="Vazquez M."/>
            <person name="Ceapa C.D."/>
            <person name="Rodriguez Luna D."/>
            <person name="Sanchez Esquivel S."/>
        </authorList>
    </citation>
    <scope>NUCLEOTIDE SEQUENCE [LARGE SCALE GENOMIC DNA]</scope>
    <source>
        <strain evidence="1 2">NF3</strain>
    </source>
</reference>
<dbReference type="SUPFAM" id="SSF53098">
    <property type="entry name" value="Ribonuclease H-like"/>
    <property type="match status" value="1"/>
</dbReference>
<dbReference type="EMBL" id="MWQN01000001">
    <property type="protein sequence ID" value="OPC85345.1"/>
    <property type="molecule type" value="Genomic_DNA"/>
</dbReference>
<dbReference type="OrthoDB" id="3359450at2"/>
<organism evidence="1 2">
    <name type="scientific">Embleya scabrispora</name>
    <dbReference type="NCBI Taxonomy" id="159449"/>
    <lineage>
        <taxon>Bacteria</taxon>
        <taxon>Bacillati</taxon>
        <taxon>Actinomycetota</taxon>
        <taxon>Actinomycetes</taxon>
        <taxon>Kitasatosporales</taxon>
        <taxon>Streptomycetaceae</taxon>
        <taxon>Embleya</taxon>
    </lineage>
</organism>
<evidence type="ECO:0000313" key="2">
    <source>
        <dbReference type="Proteomes" id="UP000190037"/>
    </source>
</evidence>
<sequence>MTATGIAWHDGTTSTTADTATIGDVRLDKISRWVDLAARYHPDMLRHDENGDDRRAHLAVVEDLPTHAKGAGITGMAQGVVRQALLGAAVPYALVTAAGLKKYATGTGNANKSDMRMALYKRTGLDLRDDNEVDAWWLRAMGLDHLGHPVVELPAAQRAMLDKVTWPQAAAP</sequence>
<keyword evidence="2" id="KW-1185">Reference proteome</keyword>
<accession>A0A1T3P8V8</accession>
<dbReference type="STRING" id="159449.B4N89_27350"/>
<dbReference type="InterPro" id="IPR036397">
    <property type="entry name" value="RNaseH_sf"/>
</dbReference>
<dbReference type="GO" id="GO:0003676">
    <property type="term" value="F:nucleic acid binding"/>
    <property type="evidence" value="ECO:0007669"/>
    <property type="project" value="InterPro"/>
</dbReference>
<name>A0A1T3P8V8_9ACTN</name>
<evidence type="ECO:0000313" key="1">
    <source>
        <dbReference type="EMBL" id="OPC85345.1"/>
    </source>
</evidence>
<dbReference type="AlphaFoldDB" id="A0A1T3P8V8"/>
<protein>
    <submittedName>
        <fullName evidence="1">Uncharacterized protein</fullName>
    </submittedName>
</protein>
<comment type="caution">
    <text evidence="1">The sequence shown here is derived from an EMBL/GenBank/DDBJ whole genome shotgun (WGS) entry which is preliminary data.</text>
</comment>
<dbReference type="Proteomes" id="UP000190037">
    <property type="component" value="Unassembled WGS sequence"/>
</dbReference>